<evidence type="ECO:0000313" key="2">
    <source>
        <dbReference type="EMBL" id="TWR61390.1"/>
    </source>
</evidence>
<evidence type="ECO:0000313" key="3">
    <source>
        <dbReference type="Proteomes" id="UP000198740"/>
    </source>
</evidence>
<dbReference type="Proteomes" id="UP000198740">
    <property type="component" value="Unassembled WGS sequence"/>
</dbReference>
<reference evidence="2 4" key="2">
    <citation type="submission" date="2019-06" db="EMBL/GenBank/DDBJ databases">
        <title>Pseudomonas bimorpha sp. nov. isolated from bovine raw milk and skim milk concentrate.</title>
        <authorList>
            <person name="Hofmann K."/>
            <person name="Huptas C."/>
            <person name="Doll E."/>
            <person name="Scherer S."/>
            <person name="Wenning M."/>
        </authorList>
    </citation>
    <scope>NUCLEOTIDE SEQUENCE [LARGE SCALE GENOMIC DNA]</scope>
    <source>
        <strain evidence="2 4">DSM 17515</strain>
    </source>
</reference>
<dbReference type="RefSeq" id="WP_090402380.1">
    <property type="nucleotide sequence ID" value="NZ_CAUSAB010000006.1"/>
</dbReference>
<evidence type="ECO:0000313" key="1">
    <source>
        <dbReference type="EMBL" id="SDR04417.1"/>
    </source>
</evidence>
<accession>A0A1H1FTU7</accession>
<reference evidence="1 3" key="1">
    <citation type="submission" date="2016-10" db="EMBL/GenBank/DDBJ databases">
        <authorList>
            <person name="Varghese N."/>
            <person name="Submissions S."/>
        </authorList>
    </citation>
    <scope>NUCLEOTIDE SEQUENCE [LARGE SCALE GENOMIC DNA]</scope>
    <source>
        <strain evidence="1 3">BS2976</strain>
    </source>
</reference>
<keyword evidence="3" id="KW-1185">Reference proteome</keyword>
<sequence>MSLATLTTVISSRLQKLSELFSAQRAPSGYRPGVTLEYVRRNLGLASFTSTGPAQARFCLEDIGLQVDVAERTEAQLLMHLVMTEFMFTVPASEQGSARFELHHSGSIRRTGLACRQRAGAPVLLARLQAALNDDPGLHPALMGLDFKRLHLDLSGQQWHVRLEHMGGSEVVNRMPAFRRYIPLSGAQRAGLLTVLAGLQRVLGAL</sequence>
<dbReference type="InterPro" id="IPR021500">
    <property type="entry name" value="DUF3156"/>
</dbReference>
<dbReference type="Proteomes" id="UP000317267">
    <property type="component" value="Unassembled WGS sequence"/>
</dbReference>
<dbReference type="AlphaFoldDB" id="A0A1H1FTU7"/>
<dbReference type="Pfam" id="PF11354">
    <property type="entry name" value="DUF3156"/>
    <property type="match status" value="1"/>
</dbReference>
<protein>
    <submittedName>
        <fullName evidence="2">DUF3156 family protein</fullName>
    </submittedName>
</protein>
<gene>
    <name evidence="2" type="ORF">FIV39_25370</name>
    <name evidence="1" type="ORF">SAMN04490186_3063</name>
</gene>
<evidence type="ECO:0000313" key="4">
    <source>
        <dbReference type="Proteomes" id="UP000317267"/>
    </source>
</evidence>
<dbReference type="OrthoDB" id="8590098at2"/>
<proteinExistence type="predicted"/>
<name>A0A1H1FTU7_9PSED</name>
<dbReference type="EMBL" id="VFES01000019">
    <property type="protein sequence ID" value="TWR61390.1"/>
    <property type="molecule type" value="Genomic_DNA"/>
</dbReference>
<dbReference type="EMBL" id="FNKM01000002">
    <property type="protein sequence ID" value="SDR04417.1"/>
    <property type="molecule type" value="Genomic_DNA"/>
</dbReference>
<comment type="caution">
    <text evidence="2">The sequence shown here is derived from an EMBL/GenBank/DDBJ whole genome shotgun (WGS) entry which is preliminary data.</text>
</comment>
<organism evidence="2 4">
    <name type="scientific">Pseudomonas grimontii</name>
    <dbReference type="NCBI Taxonomy" id="129847"/>
    <lineage>
        <taxon>Bacteria</taxon>
        <taxon>Pseudomonadati</taxon>
        <taxon>Pseudomonadota</taxon>
        <taxon>Gammaproteobacteria</taxon>
        <taxon>Pseudomonadales</taxon>
        <taxon>Pseudomonadaceae</taxon>
        <taxon>Pseudomonas</taxon>
    </lineage>
</organism>